<comment type="caution">
    <text evidence="1">The sequence shown here is derived from an EMBL/GenBank/DDBJ whole genome shotgun (WGS) entry which is preliminary data.</text>
</comment>
<dbReference type="EMBL" id="MLJW01000040">
    <property type="protein sequence ID" value="OIR06993.1"/>
    <property type="molecule type" value="Genomic_DNA"/>
</dbReference>
<organism evidence="1">
    <name type="scientific">mine drainage metagenome</name>
    <dbReference type="NCBI Taxonomy" id="410659"/>
    <lineage>
        <taxon>unclassified sequences</taxon>
        <taxon>metagenomes</taxon>
        <taxon>ecological metagenomes</taxon>
    </lineage>
</organism>
<proteinExistence type="predicted"/>
<gene>
    <name evidence="1" type="ORF">GALL_109000</name>
</gene>
<evidence type="ECO:0000313" key="1">
    <source>
        <dbReference type="EMBL" id="OIR06993.1"/>
    </source>
</evidence>
<protein>
    <submittedName>
        <fullName evidence="1">Uncharacterized protein</fullName>
    </submittedName>
</protein>
<sequence length="257" mass="28875">MDLLAYRSVSTVLNQYKMARVENGNISGAIGNIVFYTMNGKNYAKAKSTPRKRKKNEPLSPQVQQFSTASFYGTPVLNWLKPQLTFKFKRNTFNDFRKWLGFAIKQHENNASWPLSVANTLLHNINRESEIRDMLLLLPTVTADKTGNISIKFSSFIPVDQIKAPSGTTEVQLKLITVAAPFSNSKKNCLVQSAFYDFSYNQSRLGEKEMILSTRAKTGYMLFVIIAMVFKKAKAGESILVNDTEWLPAAIVAVGKL</sequence>
<accession>A0A1J5SEY3</accession>
<name>A0A1J5SEY3_9ZZZZ</name>
<dbReference type="AlphaFoldDB" id="A0A1J5SEY3"/>
<reference evidence="1" key="1">
    <citation type="submission" date="2016-10" db="EMBL/GenBank/DDBJ databases">
        <title>Sequence of Gallionella enrichment culture.</title>
        <authorList>
            <person name="Poehlein A."/>
            <person name="Muehling M."/>
            <person name="Daniel R."/>
        </authorList>
    </citation>
    <scope>NUCLEOTIDE SEQUENCE</scope>
</reference>